<sequence length="49" mass="5694">LTTTEATHLAQDRKYTPHKASRHMGIRQDNQRVTETISMHTLLHLLVEN</sequence>
<reference evidence="2" key="1">
    <citation type="submission" date="2014-12" db="EMBL/GenBank/DDBJ databases">
        <title>Insight into the proteome of Arion vulgaris.</title>
        <authorList>
            <person name="Aradska J."/>
            <person name="Bulat T."/>
            <person name="Smidak R."/>
            <person name="Sarate P."/>
            <person name="Gangsoo J."/>
            <person name="Sialana F."/>
            <person name="Bilban M."/>
            <person name="Lubec G."/>
        </authorList>
    </citation>
    <scope>NUCLEOTIDE SEQUENCE</scope>
    <source>
        <tissue evidence="2">Skin</tissue>
    </source>
</reference>
<name>A0A0B7B2S1_9EUPU</name>
<organism evidence="2">
    <name type="scientific">Arion vulgaris</name>
    <dbReference type="NCBI Taxonomy" id="1028688"/>
    <lineage>
        <taxon>Eukaryota</taxon>
        <taxon>Metazoa</taxon>
        <taxon>Spiralia</taxon>
        <taxon>Lophotrochozoa</taxon>
        <taxon>Mollusca</taxon>
        <taxon>Gastropoda</taxon>
        <taxon>Heterobranchia</taxon>
        <taxon>Euthyneura</taxon>
        <taxon>Panpulmonata</taxon>
        <taxon>Eupulmonata</taxon>
        <taxon>Stylommatophora</taxon>
        <taxon>Helicina</taxon>
        <taxon>Arionoidea</taxon>
        <taxon>Arionidae</taxon>
        <taxon>Arion</taxon>
    </lineage>
</organism>
<accession>A0A0B7B2S1</accession>
<feature type="compositionally biased region" description="Basic residues" evidence="1">
    <location>
        <begin position="16"/>
        <end position="25"/>
    </location>
</feature>
<evidence type="ECO:0000313" key="2">
    <source>
        <dbReference type="EMBL" id="CEK87644.1"/>
    </source>
</evidence>
<protein>
    <submittedName>
        <fullName evidence="2">Uncharacterized protein</fullName>
    </submittedName>
</protein>
<proteinExistence type="predicted"/>
<dbReference type="AlphaFoldDB" id="A0A0B7B2S1"/>
<evidence type="ECO:0000256" key="1">
    <source>
        <dbReference type="SAM" id="MobiDB-lite"/>
    </source>
</evidence>
<feature type="region of interest" description="Disordered" evidence="1">
    <location>
        <begin position="1"/>
        <end position="26"/>
    </location>
</feature>
<gene>
    <name evidence="2" type="primary">ORF160536</name>
</gene>
<feature type="non-terminal residue" evidence="2">
    <location>
        <position position="1"/>
    </location>
</feature>
<dbReference type="EMBL" id="HACG01040779">
    <property type="protein sequence ID" value="CEK87644.1"/>
    <property type="molecule type" value="Transcribed_RNA"/>
</dbReference>